<keyword evidence="2" id="KW-1185">Reference proteome</keyword>
<dbReference type="Gene3D" id="3.30.420.10">
    <property type="entry name" value="Ribonuclease H-like superfamily/Ribonuclease H"/>
    <property type="match status" value="1"/>
</dbReference>
<dbReference type="SUPFAM" id="SSF53098">
    <property type="entry name" value="Ribonuclease H-like"/>
    <property type="match status" value="1"/>
</dbReference>
<dbReference type="GO" id="GO:0003676">
    <property type="term" value="F:nucleic acid binding"/>
    <property type="evidence" value="ECO:0007669"/>
    <property type="project" value="InterPro"/>
</dbReference>
<dbReference type="WBParaSite" id="MBELARI_LOCUS497.2">
    <property type="protein sequence ID" value="MBELARI_LOCUS497.2"/>
    <property type="gene ID" value="MBELARI_LOCUS497"/>
</dbReference>
<proteinExistence type="predicted"/>
<sequence>MEVAEHVVSIFGTFGSPRILQTDNGREFANKHLEDTVTQWPGCKIVHGKPRHLQSQGSVERANADIEDIISAHQRENKTIEWVRFLPLHQYTKNIRFHSGINRSPYAAMFGQEPEDDATIVNDEIAPTSEDDALEQTINAAENILVEGNSTRYTDLSFTDSIEENVEEVSAVGEADFQLTLGAILGGQIVEERVEIDRRHDSILMERQGARLFLYFAQLMLDKTWCCRFQMSIAPRSALETCSESLQALMTVSTPSAHKMGVKVTAIACA</sequence>
<reference evidence="3" key="1">
    <citation type="submission" date="2024-02" db="UniProtKB">
        <authorList>
            <consortium name="WormBaseParasite"/>
        </authorList>
    </citation>
    <scope>IDENTIFICATION</scope>
</reference>
<evidence type="ECO:0000259" key="1">
    <source>
        <dbReference type="PROSITE" id="PS50994"/>
    </source>
</evidence>
<dbReference type="InterPro" id="IPR036397">
    <property type="entry name" value="RNaseH_sf"/>
</dbReference>
<evidence type="ECO:0000313" key="2">
    <source>
        <dbReference type="Proteomes" id="UP000887575"/>
    </source>
</evidence>
<organism evidence="2 3">
    <name type="scientific">Mesorhabditis belari</name>
    <dbReference type="NCBI Taxonomy" id="2138241"/>
    <lineage>
        <taxon>Eukaryota</taxon>
        <taxon>Metazoa</taxon>
        <taxon>Ecdysozoa</taxon>
        <taxon>Nematoda</taxon>
        <taxon>Chromadorea</taxon>
        <taxon>Rhabditida</taxon>
        <taxon>Rhabditina</taxon>
        <taxon>Rhabditomorpha</taxon>
        <taxon>Rhabditoidea</taxon>
        <taxon>Rhabditidae</taxon>
        <taxon>Mesorhabditinae</taxon>
        <taxon>Mesorhabditis</taxon>
    </lineage>
</organism>
<dbReference type="AlphaFoldDB" id="A0AAF3FDD2"/>
<feature type="domain" description="Integrase catalytic" evidence="1">
    <location>
        <begin position="1"/>
        <end position="113"/>
    </location>
</feature>
<dbReference type="GO" id="GO:0015074">
    <property type="term" value="P:DNA integration"/>
    <property type="evidence" value="ECO:0007669"/>
    <property type="project" value="InterPro"/>
</dbReference>
<protein>
    <recommendedName>
        <fullName evidence="1">Integrase catalytic domain-containing protein</fullName>
    </recommendedName>
</protein>
<evidence type="ECO:0000313" key="3">
    <source>
        <dbReference type="WBParaSite" id="MBELARI_LOCUS497.2"/>
    </source>
</evidence>
<dbReference type="InterPro" id="IPR012337">
    <property type="entry name" value="RNaseH-like_sf"/>
</dbReference>
<name>A0AAF3FDD2_9BILA</name>
<dbReference type="Proteomes" id="UP000887575">
    <property type="component" value="Unassembled WGS sequence"/>
</dbReference>
<accession>A0AAF3FDD2</accession>
<dbReference type="InterPro" id="IPR001584">
    <property type="entry name" value="Integrase_cat-core"/>
</dbReference>
<dbReference type="PROSITE" id="PS50994">
    <property type="entry name" value="INTEGRASE"/>
    <property type="match status" value="1"/>
</dbReference>